<organism evidence="2 3">
    <name type="scientific">Corchorus capsularis</name>
    <name type="common">Jute</name>
    <dbReference type="NCBI Taxonomy" id="210143"/>
    <lineage>
        <taxon>Eukaryota</taxon>
        <taxon>Viridiplantae</taxon>
        <taxon>Streptophyta</taxon>
        <taxon>Embryophyta</taxon>
        <taxon>Tracheophyta</taxon>
        <taxon>Spermatophyta</taxon>
        <taxon>Magnoliopsida</taxon>
        <taxon>eudicotyledons</taxon>
        <taxon>Gunneridae</taxon>
        <taxon>Pentapetalae</taxon>
        <taxon>rosids</taxon>
        <taxon>malvids</taxon>
        <taxon>Malvales</taxon>
        <taxon>Malvaceae</taxon>
        <taxon>Grewioideae</taxon>
        <taxon>Apeibeae</taxon>
        <taxon>Corchorus</taxon>
    </lineage>
</organism>
<evidence type="ECO:0000313" key="2">
    <source>
        <dbReference type="EMBL" id="OMO49544.1"/>
    </source>
</evidence>
<protein>
    <submittedName>
        <fullName evidence="2">Uncharacterized protein</fullName>
    </submittedName>
</protein>
<dbReference type="Proteomes" id="UP000188268">
    <property type="component" value="Unassembled WGS sequence"/>
</dbReference>
<dbReference type="Gramene" id="OMO49544">
    <property type="protein sequence ID" value="OMO49544"/>
    <property type="gene ID" value="CCACVL1_30945"/>
</dbReference>
<dbReference type="EMBL" id="AWWV01016460">
    <property type="protein sequence ID" value="OMO49544.1"/>
    <property type="molecule type" value="Genomic_DNA"/>
</dbReference>
<keyword evidence="1" id="KW-0472">Membrane</keyword>
<sequence length="97" mass="10807">MGAQALGLSKRSVSVWRSLAALLNTPVAPYEKIPVGFSALAGWLKFFQSPFQKPINITNAMKRICNAIRIMFIVELFLVLLRMIKVRIKAMATATNL</sequence>
<feature type="transmembrane region" description="Helical" evidence="1">
    <location>
        <begin position="60"/>
        <end position="81"/>
    </location>
</feature>
<keyword evidence="1" id="KW-0812">Transmembrane</keyword>
<gene>
    <name evidence="2" type="ORF">CCACVL1_30945</name>
</gene>
<proteinExistence type="predicted"/>
<accession>A0A1R3FUM7</accession>
<evidence type="ECO:0000313" key="3">
    <source>
        <dbReference type="Proteomes" id="UP000188268"/>
    </source>
</evidence>
<evidence type="ECO:0000256" key="1">
    <source>
        <dbReference type="SAM" id="Phobius"/>
    </source>
</evidence>
<keyword evidence="1" id="KW-1133">Transmembrane helix</keyword>
<name>A0A1R3FUM7_COCAP</name>
<dbReference type="AlphaFoldDB" id="A0A1R3FUM7"/>
<keyword evidence="3" id="KW-1185">Reference proteome</keyword>
<reference evidence="2 3" key="1">
    <citation type="submission" date="2013-09" db="EMBL/GenBank/DDBJ databases">
        <title>Corchorus capsularis genome sequencing.</title>
        <authorList>
            <person name="Alam M."/>
            <person name="Haque M.S."/>
            <person name="Islam M.S."/>
            <person name="Emdad E.M."/>
            <person name="Islam M.M."/>
            <person name="Ahmed B."/>
            <person name="Halim A."/>
            <person name="Hossen Q.M.M."/>
            <person name="Hossain M.Z."/>
            <person name="Ahmed R."/>
            <person name="Khan M.M."/>
            <person name="Islam R."/>
            <person name="Rashid M.M."/>
            <person name="Khan S.A."/>
            <person name="Rahman M.S."/>
            <person name="Alam M."/>
        </authorList>
    </citation>
    <scope>NUCLEOTIDE SEQUENCE [LARGE SCALE GENOMIC DNA]</scope>
    <source>
        <strain evidence="3">cv. CVL-1</strain>
        <tissue evidence="2">Whole seedling</tissue>
    </source>
</reference>
<comment type="caution">
    <text evidence="2">The sequence shown here is derived from an EMBL/GenBank/DDBJ whole genome shotgun (WGS) entry which is preliminary data.</text>
</comment>